<dbReference type="CDD" id="cd10027">
    <property type="entry name" value="UDG-F1-like"/>
    <property type="match status" value="1"/>
</dbReference>
<evidence type="ECO:0000256" key="6">
    <source>
        <dbReference type="ARBA" id="ARBA00022763"/>
    </source>
</evidence>
<dbReference type="NCBIfam" id="NF003591">
    <property type="entry name" value="PRK05254.1-4"/>
    <property type="match status" value="1"/>
</dbReference>
<evidence type="ECO:0000313" key="14">
    <source>
        <dbReference type="Proteomes" id="UP000273252"/>
    </source>
</evidence>
<comment type="subcellular location">
    <subcellularLocation>
        <location evidence="9">Cytoplasm</location>
    </subcellularLocation>
</comment>
<keyword evidence="13" id="KW-0326">Glycosidase</keyword>
<dbReference type="AlphaFoldDB" id="A0A3A6R0S7"/>
<evidence type="ECO:0000256" key="2">
    <source>
        <dbReference type="ARBA" id="ARBA00002631"/>
    </source>
</evidence>
<dbReference type="EC" id="3.2.2.27" evidence="4 9"/>
<dbReference type="NCBIfam" id="NF003589">
    <property type="entry name" value="PRK05254.1-2"/>
    <property type="match status" value="1"/>
</dbReference>
<dbReference type="FunFam" id="3.40.470.10:FF:000001">
    <property type="entry name" value="Uracil-DNA glycosylase"/>
    <property type="match status" value="1"/>
</dbReference>
<dbReference type="InterPro" id="IPR002043">
    <property type="entry name" value="UDG_fam1"/>
</dbReference>
<dbReference type="InterPro" id="IPR036895">
    <property type="entry name" value="Uracil-DNA_glycosylase-like_sf"/>
</dbReference>
<sequence>MQSLTWEALIGEEKQQEYFQRTLSFIEQERASGKTIFPPQNEVFTAFEMTAFSDTKVVILGQDPYHGPHQAHGLSFSVLPGVKVPPSLANMYKELASDIDGFQIPTHGYLQEWASQGVLLLNTVLTVEQGKAHSHAKSGWETFTDRMIEAINTHRSGVVFLLWGAHAQKKGRLIDTSKHHILHAPHPSPLSAHRGFFGCKHFSLANQCLEKQNLKPIDWHLPLMVSR</sequence>
<evidence type="ECO:0000259" key="12">
    <source>
        <dbReference type="SMART" id="SM00986"/>
    </source>
</evidence>
<gene>
    <name evidence="9" type="primary">ung</name>
    <name evidence="13" type="ORF">DZ860_04485</name>
</gene>
<keyword evidence="6 9" id="KW-0227">DNA damage</keyword>
<dbReference type="NCBIfam" id="TIGR00628">
    <property type="entry name" value="ung"/>
    <property type="match status" value="1"/>
</dbReference>
<evidence type="ECO:0000256" key="4">
    <source>
        <dbReference type="ARBA" id="ARBA00012030"/>
    </source>
</evidence>
<dbReference type="PROSITE" id="PS00130">
    <property type="entry name" value="U_DNA_GLYCOSYLASE"/>
    <property type="match status" value="1"/>
</dbReference>
<comment type="caution">
    <text evidence="13">The sequence shown here is derived from an EMBL/GenBank/DDBJ whole genome shotgun (WGS) entry which is preliminary data.</text>
</comment>
<organism evidence="13 14">
    <name type="scientific">Vibrio sinensis</name>
    <dbReference type="NCBI Taxonomy" id="2302434"/>
    <lineage>
        <taxon>Bacteria</taxon>
        <taxon>Pseudomonadati</taxon>
        <taxon>Pseudomonadota</taxon>
        <taxon>Gammaproteobacteria</taxon>
        <taxon>Vibrionales</taxon>
        <taxon>Vibrionaceae</taxon>
        <taxon>Vibrio</taxon>
    </lineage>
</organism>
<name>A0A3A6R0S7_9VIBR</name>
<dbReference type="SUPFAM" id="SSF52141">
    <property type="entry name" value="Uracil-DNA glycosylase-like"/>
    <property type="match status" value="1"/>
</dbReference>
<dbReference type="NCBIfam" id="NF003588">
    <property type="entry name" value="PRK05254.1-1"/>
    <property type="match status" value="1"/>
</dbReference>
<dbReference type="InterPro" id="IPR018085">
    <property type="entry name" value="Ura-DNA_Glyclase_AS"/>
</dbReference>
<keyword evidence="8 9" id="KW-0234">DNA repair</keyword>
<dbReference type="HAMAP" id="MF_00148">
    <property type="entry name" value="UDG"/>
    <property type="match status" value="1"/>
</dbReference>
<evidence type="ECO:0000256" key="10">
    <source>
        <dbReference type="PROSITE-ProRule" id="PRU10072"/>
    </source>
</evidence>
<evidence type="ECO:0000256" key="1">
    <source>
        <dbReference type="ARBA" id="ARBA00001400"/>
    </source>
</evidence>
<comment type="function">
    <text evidence="2 9 11">Excises uracil residues from the DNA which can arise as a result of misincorporation of dUMP residues by DNA polymerase or due to deamination of cytosine.</text>
</comment>
<dbReference type="SMART" id="SM00986">
    <property type="entry name" value="UDG"/>
    <property type="match status" value="1"/>
</dbReference>
<dbReference type="InterPro" id="IPR005122">
    <property type="entry name" value="Uracil-DNA_glycosylase-like"/>
</dbReference>
<evidence type="ECO:0000256" key="7">
    <source>
        <dbReference type="ARBA" id="ARBA00022801"/>
    </source>
</evidence>
<feature type="domain" description="Uracil-DNA glycosylase-like" evidence="12">
    <location>
        <begin position="48"/>
        <end position="209"/>
    </location>
</feature>
<evidence type="ECO:0000256" key="9">
    <source>
        <dbReference type="HAMAP-Rule" id="MF_00148"/>
    </source>
</evidence>
<protein>
    <recommendedName>
        <fullName evidence="5 9">Uracil-DNA glycosylase</fullName>
        <shortName evidence="9">UDG</shortName>
        <ecNumber evidence="4 9">3.2.2.27</ecNumber>
    </recommendedName>
</protein>
<comment type="catalytic activity">
    <reaction evidence="1 9 11">
        <text>Hydrolyzes single-stranded DNA or mismatched double-stranded DNA and polynucleotides, releasing free uracil.</text>
        <dbReference type="EC" id="3.2.2.27"/>
    </reaction>
</comment>
<accession>A0A3A6R0S7</accession>
<keyword evidence="7 9" id="KW-0378">Hydrolase</keyword>
<feature type="active site" description="Proton acceptor" evidence="9 10">
    <location>
        <position position="63"/>
    </location>
</feature>
<evidence type="ECO:0000256" key="5">
    <source>
        <dbReference type="ARBA" id="ARBA00018429"/>
    </source>
</evidence>
<evidence type="ECO:0000313" key="13">
    <source>
        <dbReference type="EMBL" id="RJX74389.1"/>
    </source>
</evidence>
<dbReference type="EMBL" id="QVMU01000002">
    <property type="protein sequence ID" value="RJX74389.1"/>
    <property type="molecule type" value="Genomic_DNA"/>
</dbReference>
<dbReference type="NCBIfam" id="NF003592">
    <property type="entry name" value="PRK05254.1-5"/>
    <property type="match status" value="1"/>
</dbReference>
<dbReference type="PANTHER" id="PTHR11264:SF0">
    <property type="entry name" value="URACIL-DNA GLYCOSYLASE"/>
    <property type="match status" value="1"/>
</dbReference>
<keyword evidence="9" id="KW-0963">Cytoplasm</keyword>
<reference evidence="13 14" key="1">
    <citation type="submission" date="2018-08" db="EMBL/GenBank/DDBJ databases">
        <title>Vibrio isolated from the Eastern China Marginal Seas.</title>
        <authorList>
            <person name="Li Y."/>
        </authorList>
    </citation>
    <scope>NUCLEOTIDE SEQUENCE [LARGE SCALE GENOMIC DNA]</scope>
    <source>
        <strain evidence="13 14">BEI233</strain>
    </source>
</reference>
<proteinExistence type="inferred from homology"/>
<dbReference type="Gene3D" id="3.40.470.10">
    <property type="entry name" value="Uracil-DNA glycosylase-like domain"/>
    <property type="match status" value="1"/>
</dbReference>
<dbReference type="GO" id="GO:0097510">
    <property type="term" value="P:base-excision repair, AP site formation via deaminated base removal"/>
    <property type="evidence" value="ECO:0007669"/>
    <property type="project" value="TreeGrafter"/>
</dbReference>
<keyword evidence="14" id="KW-1185">Reference proteome</keyword>
<dbReference type="Pfam" id="PF03167">
    <property type="entry name" value="UDG"/>
    <property type="match status" value="1"/>
</dbReference>
<dbReference type="GO" id="GO:0004844">
    <property type="term" value="F:uracil DNA N-glycosylase activity"/>
    <property type="evidence" value="ECO:0007669"/>
    <property type="project" value="UniProtKB-UniRule"/>
</dbReference>
<dbReference type="OrthoDB" id="9804372at2"/>
<dbReference type="SMART" id="SM00987">
    <property type="entry name" value="UreE_C"/>
    <property type="match status" value="1"/>
</dbReference>
<dbReference type="Proteomes" id="UP000273252">
    <property type="component" value="Unassembled WGS sequence"/>
</dbReference>
<evidence type="ECO:0000256" key="11">
    <source>
        <dbReference type="RuleBase" id="RU003780"/>
    </source>
</evidence>
<dbReference type="GO" id="GO:0005737">
    <property type="term" value="C:cytoplasm"/>
    <property type="evidence" value="ECO:0007669"/>
    <property type="project" value="UniProtKB-SubCell"/>
</dbReference>
<evidence type="ECO:0000256" key="8">
    <source>
        <dbReference type="ARBA" id="ARBA00023204"/>
    </source>
</evidence>
<dbReference type="PANTHER" id="PTHR11264">
    <property type="entry name" value="URACIL-DNA GLYCOSYLASE"/>
    <property type="match status" value="1"/>
</dbReference>
<evidence type="ECO:0000256" key="3">
    <source>
        <dbReference type="ARBA" id="ARBA00008184"/>
    </source>
</evidence>
<dbReference type="RefSeq" id="WP_120029725.1">
    <property type="nucleotide sequence ID" value="NZ_QVMU01000002.1"/>
</dbReference>
<comment type="similarity">
    <text evidence="3 9 11">Belongs to the uracil-DNA glycosylase (UDG) superfamily. UNG family.</text>
</comment>